<dbReference type="STRING" id="260084.SAMN02927928_2364"/>
<evidence type="ECO:0000256" key="5">
    <source>
        <dbReference type="ARBA" id="ARBA00023136"/>
    </source>
</evidence>
<evidence type="ECO:0000256" key="1">
    <source>
        <dbReference type="ARBA" id="ARBA00004429"/>
    </source>
</evidence>
<feature type="transmembrane region" description="Helical" evidence="6">
    <location>
        <begin position="215"/>
        <end position="231"/>
    </location>
</feature>
<evidence type="ECO:0000256" key="2">
    <source>
        <dbReference type="ARBA" id="ARBA00022475"/>
    </source>
</evidence>
<keyword evidence="8" id="KW-1185">Reference proteome</keyword>
<evidence type="ECO:0000313" key="8">
    <source>
        <dbReference type="Proteomes" id="UP000199150"/>
    </source>
</evidence>
<sequence>MKMPAPKNIVLNKSLLEFLKTEAGSGSILAICAIVAVVWANSPFAESYFGFIHHHFTLSVPGWSLDESVLEWTKEGLMAIFFFVVGLEIKYEIFRGELSSPQKLALPVIAAIGGMVVPALVYAGINLLPGGDLRGWSVPMATDIAFALAILGLVGKSLPASLRVFLLTLAIVDDLGAVMVIGIFYSHGFQVGYLVAVAALLAVMASVKFVSRSPFVLYPLYAVLFVLIWAMSIKSGLGPSLVAVMAAFCVTLDPGKNGEPVLKQVLHYVHPYVAFGILPFFAFTASGFSLAGAGVDSLTDPRFLGVTLGLFAGKQLGIFFAAWLAMRLKLAAMPEGATAWQLYGVCLLCGIGFTMSLYLGALAFPAGDEAAQIAVKSGVVLGSLLSGCAGALWLSRKRSQEKG</sequence>
<reference evidence="8" key="1">
    <citation type="submission" date="2016-10" db="EMBL/GenBank/DDBJ databases">
        <authorList>
            <person name="Varghese N."/>
            <person name="Submissions S."/>
        </authorList>
    </citation>
    <scope>NUCLEOTIDE SEQUENCE [LARGE SCALE GENOMIC DNA]</scope>
    <source>
        <strain evidence="8">CGMCC 1.3431</strain>
    </source>
</reference>
<dbReference type="InterPro" id="IPR023171">
    <property type="entry name" value="Na/H_antiporter_dom_sf"/>
</dbReference>
<comment type="subcellular location">
    <subcellularLocation>
        <location evidence="1">Cell inner membrane</location>
        <topology evidence="1">Multi-pass membrane protein</topology>
    </subcellularLocation>
    <subcellularLocation>
        <location evidence="6">Cell membrane</location>
        <topology evidence="6">Multi-pass membrane protein</topology>
    </subcellularLocation>
</comment>
<accession>A0A1G4S2L3</accession>
<organism evidence="7 8">
    <name type="scientific">Asticcacaulis taihuensis</name>
    <dbReference type="NCBI Taxonomy" id="260084"/>
    <lineage>
        <taxon>Bacteria</taxon>
        <taxon>Pseudomonadati</taxon>
        <taxon>Pseudomonadota</taxon>
        <taxon>Alphaproteobacteria</taxon>
        <taxon>Caulobacterales</taxon>
        <taxon>Caulobacteraceae</taxon>
        <taxon>Asticcacaulis</taxon>
    </lineage>
</organism>
<keyword evidence="6" id="KW-0813">Transport</keyword>
<dbReference type="EMBL" id="FMTS01000003">
    <property type="protein sequence ID" value="SCW63268.1"/>
    <property type="molecule type" value="Genomic_DNA"/>
</dbReference>
<proteinExistence type="inferred from homology"/>
<dbReference type="AlphaFoldDB" id="A0A1G4S2L3"/>
<protein>
    <recommendedName>
        <fullName evidence="6">Na(+)/H(+) antiporter NhaA</fullName>
    </recommendedName>
    <alternativeName>
        <fullName evidence="6">Sodium/proton antiporter NhaA</fullName>
    </alternativeName>
</protein>
<keyword evidence="3 6" id="KW-0812">Transmembrane</keyword>
<comment type="function">
    <text evidence="6">Na(+)/H(+) antiporter that extrudes sodium in exchange for external protons.</text>
</comment>
<evidence type="ECO:0000256" key="4">
    <source>
        <dbReference type="ARBA" id="ARBA00022989"/>
    </source>
</evidence>
<feature type="transmembrane region" description="Helical" evidence="6">
    <location>
        <begin position="105"/>
        <end position="125"/>
    </location>
</feature>
<keyword evidence="6" id="KW-0739">Sodium transport</keyword>
<evidence type="ECO:0000256" key="3">
    <source>
        <dbReference type="ARBA" id="ARBA00022692"/>
    </source>
</evidence>
<evidence type="ECO:0000256" key="6">
    <source>
        <dbReference type="HAMAP-Rule" id="MF_01844"/>
    </source>
</evidence>
<dbReference type="GO" id="GO:0015385">
    <property type="term" value="F:sodium:proton antiporter activity"/>
    <property type="evidence" value="ECO:0007669"/>
    <property type="project" value="UniProtKB-UniRule"/>
</dbReference>
<dbReference type="HAMAP" id="MF_01844">
    <property type="entry name" value="NhaA"/>
    <property type="match status" value="1"/>
</dbReference>
<feature type="transmembrane region" description="Helical" evidence="6">
    <location>
        <begin position="373"/>
        <end position="394"/>
    </location>
</feature>
<keyword evidence="2 6" id="KW-1003">Cell membrane</keyword>
<keyword evidence="6" id="KW-0915">Sodium</keyword>
<feature type="transmembrane region" description="Helical" evidence="6">
    <location>
        <begin position="191"/>
        <end position="210"/>
    </location>
</feature>
<dbReference type="GO" id="GO:0006885">
    <property type="term" value="P:regulation of pH"/>
    <property type="evidence" value="ECO:0007669"/>
    <property type="project" value="UniProtKB-UniRule"/>
</dbReference>
<keyword evidence="6" id="KW-0050">Antiport</keyword>
<comment type="similarity">
    <text evidence="6">Belongs to the NhaA Na(+)/H(+) (TC 2.A.33) antiporter family.</text>
</comment>
<keyword evidence="4 6" id="KW-1133">Transmembrane helix</keyword>
<dbReference type="PANTHER" id="PTHR30341">
    <property type="entry name" value="SODIUM ION/PROTON ANTIPORTER NHAA-RELATED"/>
    <property type="match status" value="1"/>
</dbReference>
<dbReference type="NCBIfam" id="TIGR00773">
    <property type="entry name" value="NhaA"/>
    <property type="match status" value="1"/>
</dbReference>
<feature type="transmembrane region" description="Helical" evidence="6">
    <location>
        <begin position="137"/>
        <end position="155"/>
    </location>
</feature>
<dbReference type="GO" id="GO:0005886">
    <property type="term" value="C:plasma membrane"/>
    <property type="evidence" value="ECO:0007669"/>
    <property type="project" value="UniProtKB-SubCell"/>
</dbReference>
<feature type="transmembrane region" description="Helical" evidence="6">
    <location>
        <begin position="303"/>
        <end position="326"/>
    </location>
</feature>
<evidence type="ECO:0000313" key="7">
    <source>
        <dbReference type="EMBL" id="SCW63268.1"/>
    </source>
</evidence>
<dbReference type="Proteomes" id="UP000199150">
    <property type="component" value="Unassembled WGS sequence"/>
</dbReference>
<dbReference type="PANTHER" id="PTHR30341:SF0">
    <property type="entry name" value="NA(+)_H(+) ANTIPORTER NHAA"/>
    <property type="match status" value="1"/>
</dbReference>
<keyword evidence="6" id="KW-0406">Ion transport</keyword>
<dbReference type="InterPro" id="IPR004670">
    <property type="entry name" value="NhaA"/>
</dbReference>
<comment type="catalytic activity">
    <reaction evidence="6">
        <text>Na(+)(in) + 2 H(+)(out) = Na(+)(out) + 2 H(+)(in)</text>
        <dbReference type="Rhea" id="RHEA:29251"/>
        <dbReference type="ChEBI" id="CHEBI:15378"/>
        <dbReference type="ChEBI" id="CHEBI:29101"/>
    </reaction>
</comment>
<name>A0A1G4S2L3_9CAUL</name>
<feature type="transmembrane region" description="Helical" evidence="6">
    <location>
        <begin position="21"/>
        <end position="40"/>
    </location>
</feature>
<feature type="transmembrane region" description="Helical" evidence="6">
    <location>
        <begin position="162"/>
        <end position="185"/>
    </location>
</feature>
<feature type="transmembrane region" description="Helical" evidence="6">
    <location>
        <begin position="265"/>
        <end position="291"/>
    </location>
</feature>
<dbReference type="Pfam" id="PF06965">
    <property type="entry name" value="Na_H_antiport_1"/>
    <property type="match status" value="1"/>
</dbReference>
<keyword evidence="5 6" id="KW-0472">Membrane</keyword>
<gene>
    <name evidence="6" type="primary">nhaA</name>
    <name evidence="7" type="ORF">SAMN02927928_2364</name>
</gene>
<dbReference type="RefSeq" id="WP_245678978.1">
    <property type="nucleotide sequence ID" value="NZ_CBCRYE010000001.1"/>
</dbReference>
<feature type="transmembrane region" description="Helical" evidence="6">
    <location>
        <begin position="338"/>
        <end position="361"/>
    </location>
</feature>
<dbReference type="Gene3D" id="1.20.1530.10">
    <property type="entry name" value="Na+/H+ antiporter like domain"/>
    <property type="match status" value="1"/>
</dbReference>